<dbReference type="SUPFAM" id="SSF53474">
    <property type="entry name" value="alpha/beta-Hydrolases"/>
    <property type="match status" value="1"/>
</dbReference>
<reference evidence="2 3" key="1">
    <citation type="journal article" date="2023" name="Commun. Biol.">
        <title>Genome analysis of Parmales, the sister group of diatoms, reveals the evolutionary specialization of diatoms from phago-mixotrophs to photoautotrophs.</title>
        <authorList>
            <person name="Ban H."/>
            <person name="Sato S."/>
            <person name="Yoshikawa S."/>
            <person name="Yamada K."/>
            <person name="Nakamura Y."/>
            <person name="Ichinomiya M."/>
            <person name="Sato N."/>
            <person name="Blanc-Mathieu R."/>
            <person name="Endo H."/>
            <person name="Kuwata A."/>
            <person name="Ogata H."/>
        </authorList>
    </citation>
    <scope>NUCLEOTIDE SEQUENCE [LARGE SCALE GENOMIC DNA]</scope>
</reference>
<accession>A0ABQ6MWR9</accession>
<sequence length="448" mass="49060">MPAQARRSSWYQTTLSSFTERSLSFCPSSLPECDRLDIMEGVCHSWAAYLSDTAAEPPGSKEKYLDTADNGSVIDSPFDETLILSNQLKSGFKGKIQEQELVTMFDSSTSPDKSKFGVFVDTQAYIARSEDGSSITLAVRGSESSKDWATNLTAVQTRWEPNTGGDLKRGHAGMFSCFDACAINQGITPMVHLGWYNAFLSMGAVLDQFRKLAKDPKVKNILFCGHSQGGAVAMFCLANFLERNAHEMDMFIRQGKTVKLLTIGQPRVGDLAFVEHVQDLSAKLAGAGRFKVNRIMTGGDACAVFPPQALNYHHFGLPICFEDEERVKEDTTRGSLGGDELESMVVFGTNVDEAALEAKDLEKAFGADYVQKLEAKSLESMDGGDVHALEFNPDALFSHATNTYFQCFRMCEHAMGGQPFTPLSPKSKEKVRKASVPGMGGMLDFGKK</sequence>
<dbReference type="InterPro" id="IPR002921">
    <property type="entry name" value="Fungal_lipase-type"/>
</dbReference>
<dbReference type="PANTHER" id="PTHR45856:SF24">
    <property type="entry name" value="FUNGAL LIPASE-LIKE DOMAIN-CONTAINING PROTEIN"/>
    <property type="match status" value="1"/>
</dbReference>
<proteinExistence type="predicted"/>
<dbReference type="InterPro" id="IPR051218">
    <property type="entry name" value="Sec_MonoDiacylglyc_Lipase"/>
</dbReference>
<comment type="caution">
    <text evidence="2">The sequence shown here is derived from an EMBL/GenBank/DDBJ whole genome shotgun (WGS) entry which is preliminary data.</text>
</comment>
<dbReference type="PANTHER" id="PTHR45856">
    <property type="entry name" value="ALPHA/BETA-HYDROLASES SUPERFAMILY PROTEIN"/>
    <property type="match status" value="1"/>
</dbReference>
<dbReference type="InterPro" id="IPR029058">
    <property type="entry name" value="AB_hydrolase_fold"/>
</dbReference>
<evidence type="ECO:0000259" key="1">
    <source>
        <dbReference type="Pfam" id="PF01764"/>
    </source>
</evidence>
<gene>
    <name evidence="2" type="ORF">TeGR_g4829</name>
</gene>
<evidence type="ECO:0000313" key="2">
    <source>
        <dbReference type="EMBL" id="GMI34170.1"/>
    </source>
</evidence>
<dbReference type="CDD" id="cd00519">
    <property type="entry name" value="Lipase_3"/>
    <property type="match status" value="1"/>
</dbReference>
<organism evidence="2 3">
    <name type="scientific">Tetraparma gracilis</name>
    <dbReference type="NCBI Taxonomy" id="2962635"/>
    <lineage>
        <taxon>Eukaryota</taxon>
        <taxon>Sar</taxon>
        <taxon>Stramenopiles</taxon>
        <taxon>Ochrophyta</taxon>
        <taxon>Bolidophyceae</taxon>
        <taxon>Parmales</taxon>
        <taxon>Triparmaceae</taxon>
        <taxon>Tetraparma</taxon>
    </lineage>
</organism>
<protein>
    <recommendedName>
        <fullName evidence="1">Fungal lipase-type domain-containing protein</fullName>
    </recommendedName>
</protein>
<name>A0ABQ6MWR9_9STRA</name>
<dbReference type="Gene3D" id="3.40.50.1820">
    <property type="entry name" value="alpha/beta hydrolase"/>
    <property type="match status" value="1"/>
</dbReference>
<dbReference type="Proteomes" id="UP001165060">
    <property type="component" value="Unassembled WGS sequence"/>
</dbReference>
<dbReference type="EMBL" id="BRYB01001812">
    <property type="protein sequence ID" value="GMI34170.1"/>
    <property type="molecule type" value="Genomic_DNA"/>
</dbReference>
<dbReference type="Pfam" id="PF01764">
    <property type="entry name" value="Lipase_3"/>
    <property type="match status" value="1"/>
</dbReference>
<feature type="domain" description="Fungal lipase-type" evidence="1">
    <location>
        <begin position="137"/>
        <end position="308"/>
    </location>
</feature>
<evidence type="ECO:0000313" key="3">
    <source>
        <dbReference type="Proteomes" id="UP001165060"/>
    </source>
</evidence>
<keyword evidence="3" id="KW-1185">Reference proteome</keyword>